<protein>
    <submittedName>
        <fullName evidence="2">Uncharacterized protein</fullName>
    </submittedName>
</protein>
<keyword evidence="1" id="KW-1133">Transmembrane helix</keyword>
<evidence type="ECO:0000256" key="1">
    <source>
        <dbReference type="SAM" id="Phobius"/>
    </source>
</evidence>
<sequence length="125" mass="14251">MNIVEIVCRASAFSSAQVFPTPPPSPAYLSFSVVLFVGFHGLHPDSWLPLCCCWLSIRCGCARGADRGRMLLMQWRRLSWMLLASVKLFVCLGCNSWLVLLYCVLSWPTFCFSMCLFWVFCCMFV</sequence>
<evidence type="ECO:0000313" key="2">
    <source>
        <dbReference type="EMBL" id="KAB2623059.1"/>
    </source>
</evidence>
<dbReference type="Proteomes" id="UP000327157">
    <property type="component" value="Chromosome 4"/>
</dbReference>
<keyword evidence="3" id="KW-1185">Reference proteome</keyword>
<keyword evidence="1" id="KW-0812">Transmembrane</keyword>
<dbReference type="EMBL" id="SMOL01000231">
    <property type="protein sequence ID" value="KAB2623059.1"/>
    <property type="molecule type" value="Genomic_DNA"/>
</dbReference>
<feature type="transmembrane region" description="Helical" evidence="1">
    <location>
        <begin position="104"/>
        <end position="124"/>
    </location>
</feature>
<comment type="caution">
    <text evidence="2">The sequence shown here is derived from an EMBL/GenBank/DDBJ whole genome shotgun (WGS) entry which is preliminary data.</text>
</comment>
<proteinExistence type="predicted"/>
<accession>A0A5N5H539</accession>
<gene>
    <name evidence="2" type="ORF">D8674_025241</name>
</gene>
<name>A0A5N5H539_9ROSA</name>
<evidence type="ECO:0000313" key="3">
    <source>
        <dbReference type="Proteomes" id="UP000327157"/>
    </source>
</evidence>
<feature type="transmembrane region" description="Helical" evidence="1">
    <location>
        <begin position="78"/>
        <end position="98"/>
    </location>
</feature>
<dbReference type="AlphaFoldDB" id="A0A5N5H539"/>
<organism evidence="2 3">
    <name type="scientific">Pyrus ussuriensis x Pyrus communis</name>
    <dbReference type="NCBI Taxonomy" id="2448454"/>
    <lineage>
        <taxon>Eukaryota</taxon>
        <taxon>Viridiplantae</taxon>
        <taxon>Streptophyta</taxon>
        <taxon>Embryophyta</taxon>
        <taxon>Tracheophyta</taxon>
        <taxon>Spermatophyta</taxon>
        <taxon>Magnoliopsida</taxon>
        <taxon>eudicotyledons</taxon>
        <taxon>Gunneridae</taxon>
        <taxon>Pentapetalae</taxon>
        <taxon>rosids</taxon>
        <taxon>fabids</taxon>
        <taxon>Rosales</taxon>
        <taxon>Rosaceae</taxon>
        <taxon>Amygdaloideae</taxon>
        <taxon>Maleae</taxon>
        <taxon>Pyrus</taxon>
    </lineage>
</organism>
<reference evidence="3" key="2">
    <citation type="submission" date="2019-10" db="EMBL/GenBank/DDBJ databases">
        <title>A de novo genome assembly of a pear dwarfing rootstock.</title>
        <authorList>
            <person name="Wang F."/>
            <person name="Wang J."/>
            <person name="Li S."/>
            <person name="Zhang Y."/>
            <person name="Fang M."/>
            <person name="Ma L."/>
            <person name="Zhao Y."/>
            <person name="Jiang S."/>
        </authorList>
    </citation>
    <scope>NUCLEOTIDE SEQUENCE [LARGE SCALE GENOMIC DNA]</scope>
</reference>
<keyword evidence="1" id="KW-0472">Membrane</keyword>
<reference evidence="2 3" key="1">
    <citation type="submission" date="2019-09" db="EMBL/GenBank/DDBJ databases">
        <authorList>
            <person name="Ou C."/>
        </authorList>
    </citation>
    <scope>NUCLEOTIDE SEQUENCE [LARGE SCALE GENOMIC DNA]</scope>
    <source>
        <strain evidence="2">S2</strain>
        <tissue evidence="2">Leaf</tissue>
    </source>
</reference>
<reference evidence="2 3" key="3">
    <citation type="submission" date="2019-11" db="EMBL/GenBank/DDBJ databases">
        <title>A de novo genome assembly of a pear dwarfing rootstock.</title>
        <authorList>
            <person name="Wang F."/>
            <person name="Wang J."/>
            <person name="Li S."/>
            <person name="Zhang Y."/>
            <person name="Fang M."/>
            <person name="Ma L."/>
            <person name="Zhao Y."/>
            <person name="Jiang S."/>
        </authorList>
    </citation>
    <scope>NUCLEOTIDE SEQUENCE [LARGE SCALE GENOMIC DNA]</scope>
    <source>
        <strain evidence="2">S2</strain>
        <tissue evidence="2">Leaf</tissue>
    </source>
</reference>